<organism evidence="1 2">
    <name type="scientific">Thalassolituus maritimus</name>
    <dbReference type="NCBI Taxonomy" id="484498"/>
    <lineage>
        <taxon>Bacteria</taxon>
        <taxon>Pseudomonadati</taxon>
        <taxon>Pseudomonadota</taxon>
        <taxon>Gammaproteobacteria</taxon>
        <taxon>Oceanospirillales</taxon>
        <taxon>Oceanospirillaceae</taxon>
        <taxon>Thalassolituus</taxon>
    </lineage>
</organism>
<dbReference type="Proteomes" id="UP000185639">
    <property type="component" value="Unassembled WGS sequence"/>
</dbReference>
<keyword evidence="2" id="KW-1185">Reference proteome</keyword>
<dbReference type="STRING" id="484498.SAMN05421686_10345"/>
<name>A0A1N7KRC1_9GAMM</name>
<proteinExistence type="predicted"/>
<reference evidence="2" key="1">
    <citation type="submission" date="2017-01" db="EMBL/GenBank/DDBJ databases">
        <authorList>
            <person name="Varghese N."/>
            <person name="Submissions S."/>
        </authorList>
    </citation>
    <scope>NUCLEOTIDE SEQUENCE [LARGE SCALE GENOMIC DNA]</scope>
    <source>
        <strain evidence="2">DSM 24913</strain>
    </source>
</reference>
<dbReference type="AlphaFoldDB" id="A0A1N7KRC1"/>
<evidence type="ECO:0000313" key="1">
    <source>
        <dbReference type="EMBL" id="SIS63980.1"/>
    </source>
</evidence>
<accession>A0A1N7KRC1</accession>
<dbReference type="EMBL" id="FTOH01000003">
    <property type="protein sequence ID" value="SIS63980.1"/>
    <property type="molecule type" value="Genomic_DNA"/>
</dbReference>
<gene>
    <name evidence="1" type="ORF">SAMN05421686_10345</name>
</gene>
<sequence>MVYRISTNDLDFLSLIYNDEEVIEKLGEDNLIQVECDPREYAPIW</sequence>
<evidence type="ECO:0000313" key="2">
    <source>
        <dbReference type="Proteomes" id="UP000185639"/>
    </source>
</evidence>
<protein>
    <submittedName>
        <fullName evidence="1">Uncharacterized protein</fullName>
    </submittedName>
</protein>